<proteinExistence type="predicted"/>
<dbReference type="GO" id="GO:0005634">
    <property type="term" value="C:nucleus"/>
    <property type="evidence" value="ECO:0007669"/>
    <property type="project" value="UniProtKB-SubCell"/>
</dbReference>
<keyword evidence="3 6" id="KW-0238">DNA-binding</keyword>
<evidence type="ECO:0000256" key="2">
    <source>
        <dbReference type="ARBA" id="ARBA00022473"/>
    </source>
</evidence>
<dbReference type="InterPro" id="IPR042247">
    <property type="entry name" value="TLX1/2/3"/>
</dbReference>
<dbReference type="PROSITE" id="PS50071">
    <property type="entry name" value="HOMEOBOX_2"/>
    <property type="match status" value="1"/>
</dbReference>
<name>A0A9Q0DFI4_9TELE</name>
<dbReference type="Pfam" id="PF00046">
    <property type="entry name" value="Homeodomain"/>
    <property type="match status" value="1"/>
</dbReference>
<feature type="region of interest" description="Disordered" evidence="8">
    <location>
        <begin position="263"/>
        <end position="282"/>
    </location>
</feature>
<evidence type="ECO:0000256" key="3">
    <source>
        <dbReference type="ARBA" id="ARBA00023125"/>
    </source>
</evidence>
<evidence type="ECO:0000313" key="11">
    <source>
        <dbReference type="Proteomes" id="UP001148018"/>
    </source>
</evidence>
<dbReference type="OrthoDB" id="9451579at2759"/>
<comment type="caution">
    <text evidence="10">The sequence shown here is derived from an EMBL/GenBank/DDBJ whole genome shotgun (WGS) entry which is preliminary data.</text>
</comment>
<dbReference type="SUPFAM" id="SSF46689">
    <property type="entry name" value="Homeodomain-like"/>
    <property type="match status" value="1"/>
</dbReference>
<dbReference type="PANTHER" id="PTHR45921">
    <property type="entry name" value="IP01054P"/>
    <property type="match status" value="1"/>
</dbReference>
<keyword evidence="4 6" id="KW-0371">Homeobox</keyword>
<dbReference type="GO" id="GO:0000981">
    <property type="term" value="F:DNA-binding transcription factor activity, RNA polymerase II-specific"/>
    <property type="evidence" value="ECO:0007669"/>
    <property type="project" value="InterPro"/>
</dbReference>
<evidence type="ECO:0000256" key="6">
    <source>
        <dbReference type="PROSITE-ProRule" id="PRU00108"/>
    </source>
</evidence>
<feature type="region of interest" description="Disordered" evidence="8">
    <location>
        <begin position="124"/>
        <end position="155"/>
    </location>
</feature>
<dbReference type="EMBL" id="JANIIK010000116">
    <property type="protein sequence ID" value="KAJ3587362.1"/>
    <property type="molecule type" value="Genomic_DNA"/>
</dbReference>
<keyword evidence="11" id="KW-1185">Reference proteome</keyword>
<feature type="domain" description="Homeobox" evidence="9">
    <location>
        <begin position="273"/>
        <end position="333"/>
    </location>
</feature>
<feature type="DNA-binding region" description="Homeobox" evidence="6">
    <location>
        <begin position="275"/>
        <end position="334"/>
    </location>
</feature>
<evidence type="ECO:0000256" key="4">
    <source>
        <dbReference type="ARBA" id="ARBA00023155"/>
    </source>
</evidence>
<gene>
    <name evidence="10" type="ORF">NHX12_010960</name>
</gene>
<evidence type="ECO:0000256" key="5">
    <source>
        <dbReference type="ARBA" id="ARBA00023242"/>
    </source>
</evidence>
<evidence type="ECO:0000259" key="9">
    <source>
        <dbReference type="PROSITE" id="PS50071"/>
    </source>
</evidence>
<dbReference type="GO" id="GO:0000978">
    <property type="term" value="F:RNA polymerase II cis-regulatory region sequence-specific DNA binding"/>
    <property type="evidence" value="ECO:0007669"/>
    <property type="project" value="TreeGrafter"/>
</dbReference>
<keyword evidence="2" id="KW-0217">Developmental protein</keyword>
<dbReference type="InterPro" id="IPR009057">
    <property type="entry name" value="Homeodomain-like_sf"/>
</dbReference>
<evidence type="ECO:0000256" key="8">
    <source>
        <dbReference type="SAM" id="MobiDB-lite"/>
    </source>
</evidence>
<comment type="subcellular location">
    <subcellularLocation>
        <location evidence="1 6 7">Nucleus</location>
    </subcellularLocation>
</comment>
<evidence type="ECO:0000256" key="1">
    <source>
        <dbReference type="ARBA" id="ARBA00004123"/>
    </source>
</evidence>
<feature type="compositionally biased region" description="Pro residues" evidence="8">
    <location>
        <begin position="124"/>
        <end position="140"/>
    </location>
</feature>
<organism evidence="10 11">
    <name type="scientific">Muraenolepis orangiensis</name>
    <name type="common">Patagonian moray cod</name>
    <dbReference type="NCBI Taxonomy" id="630683"/>
    <lineage>
        <taxon>Eukaryota</taxon>
        <taxon>Metazoa</taxon>
        <taxon>Chordata</taxon>
        <taxon>Craniata</taxon>
        <taxon>Vertebrata</taxon>
        <taxon>Euteleostomi</taxon>
        <taxon>Actinopterygii</taxon>
        <taxon>Neopterygii</taxon>
        <taxon>Teleostei</taxon>
        <taxon>Neoteleostei</taxon>
        <taxon>Acanthomorphata</taxon>
        <taxon>Zeiogadaria</taxon>
        <taxon>Gadariae</taxon>
        <taxon>Gadiformes</taxon>
        <taxon>Muraenolepidoidei</taxon>
        <taxon>Muraenolepididae</taxon>
        <taxon>Muraenolepis</taxon>
    </lineage>
</organism>
<dbReference type="FunFam" id="1.10.10.60:FF:000040">
    <property type="entry name" value="T-cell leukemia homeobox protein 3"/>
    <property type="match status" value="1"/>
</dbReference>
<dbReference type="InterPro" id="IPR017970">
    <property type="entry name" value="Homeobox_CS"/>
</dbReference>
<evidence type="ECO:0000256" key="7">
    <source>
        <dbReference type="RuleBase" id="RU000682"/>
    </source>
</evidence>
<sequence length="426" mass="46830">MEHTGIEQVSQTHHQPHEPISFGIDQILNSADQPGGCLLPHRTAGEAEYALSAAPAAPHNVYAAAAGGGYYNNPACSMAAAGLAAGSYNVNMNMNVSMNMNVNVNASGGASASGGVIRVPAHRPMPPAAPSAHAHPPPGMGPGMASPVPGIPGLPGMPGNPNFTFPWMESSRRFAKDRLTGEHLGDSPVGDISGRPTMSLPGLCPLPKGDMGRVPAWSTVETLAKCYYPELAHLRDHDPLADYPFPKGARSAALSPFSVTRRIGHPYQNRTPPKRKKPRTSFSRVQICELEKRFHRQKYLASAERATLAKALKMTDAQVKTWFQNRRTKWRRQTAEEREAERQQANRLMLQLQQEAFQKTLSQPLQQDPLCASRPSLSIGEERQAAIRLPITLPITLPICLWFQHDYGKPKHHSFMYTRARQHREY</sequence>
<evidence type="ECO:0000313" key="10">
    <source>
        <dbReference type="EMBL" id="KAJ3587362.1"/>
    </source>
</evidence>
<dbReference type="Gene3D" id="1.10.10.60">
    <property type="entry name" value="Homeodomain-like"/>
    <property type="match status" value="1"/>
</dbReference>
<dbReference type="AlphaFoldDB" id="A0A9Q0DFI4"/>
<dbReference type="PROSITE" id="PS00027">
    <property type="entry name" value="HOMEOBOX_1"/>
    <property type="match status" value="1"/>
</dbReference>
<dbReference type="InterPro" id="IPR001356">
    <property type="entry name" value="HD"/>
</dbReference>
<dbReference type="CDD" id="cd00086">
    <property type="entry name" value="homeodomain"/>
    <property type="match status" value="1"/>
</dbReference>
<dbReference type="PANTHER" id="PTHR45921:SF3">
    <property type="entry name" value="T-CELL LEUKEMIA HOMEOBOX PROTEIN 2"/>
    <property type="match status" value="1"/>
</dbReference>
<dbReference type="GO" id="GO:0048513">
    <property type="term" value="P:animal organ development"/>
    <property type="evidence" value="ECO:0007669"/>
    <property type="project" value="TreeGrafter"/>
</dbReference>
<protein>
    <recommendedName>
        <fullName evidence="9">Homeobox domain-containing protein</fullName>
    </recommendedName>
</protein>
<reference evidence="10" key="1">
    <citation type="submission" date="2022-07" db="EMBL/GenBank/DDBJ databases">
        <title>Chromosome-level genome of Muraenolepis orangiensis.</title>
        <authorList>
            <person name="Kim J."/>
        </authorList>
    </citation>
    <scope>NUCLEOTIDE SEQUENCE</scope>
    <source>
        <strain evidence="10">KU_S4_2022</strain>
        <tissue evidence="10">Muscle</tissue>
    </source>
</reference>
<dbReference type="SMART" id="SM00389">
    <property type="entry name" value="HOX"/>
    <property type="match status" value="1"/>
</dbReference>
<accession>A0A9Q0DFI4</accession>
<keyword evidence="5 6" id="KW-0539">Nucleus</keyword>
<dbReference type="Proteomes" id="UP001148018">
    <property type="component" value="Unassembled WGS sequence"/>
</dbReference>